<accession>A0A917PM46</accession>
<dbReference type="AlphaFoldDB" id="A0A917PM46"/>
<organism evidence="2 3">
    <name type="scientific">Deinococcus aquiradiocola</name>
    <dbReference type="NCBI Taxonomy" id="393059"/>
    <lineage>
        <taxon>Bacteria</taxon>
        <taxon>Thermotogati</taxon>
        <taxon>Deinococcota</taxon>
        <taxon>Deinococci</taxon>
        <taxon>Deinococcales</taxon>
        <taxon>Deinococcaceae</taxon>
        <taxon>Deinococcus</taxon>
    </lineage>
</organism>
<dbReference type="Proteomes" id="UP000635726">
    <property type="component" value="Unassembled WGS sequence"/>
</dbReference>
<dbReference type="RefSeq" id="WP_229671049.1">
    <property type="nucleotide sequence ID" value="NZ_BMOE01000012.1"/>
</dbReference>
<comment type="caution">
    <text evidence="2">The sequence shown here is derived from an EMBL/GenBank/DDBJ whole genome shotgun (WGS) entry which is preliminary data.</text>
</comment>
<feature type="coiled-coil region" evidence="1">
    <location>
        <begin position="136"/>
        <end position="163"/>
    </location>
</feature>
<keyword evidence="3" id="KW-1185">Reference proteome</keyword>
<reference evidence="2" key="2">
    <citation type="submission" date="2020-09" db="EMBL/GenBank/DDBJ databases">
        <authorList>
            <person name="Sun Q."/>
            <person name="Ohkuma M."/>
        </authorList>
    </citation>
    <scope>NUCLEOTIDE SEQUENCE</scope>
    <source>
        <strain evidence="2">JCM 14371</strain>
    </source>
</reference>
<evidence type="ECO:0000256" key="1">
    <source>
        <dbReference type="SAM" id="Coils"/>
    </source>
</evidence>
<evidence type="ECO:0000313" key="2">
    <source>
        <dbReference type="EMBL" id="GGJ84090.1"/>
    </source>
</evidence>
<sequence length="267" mass="29345">MSDAVTATLQDSTTQALEQLNARTVEQQRRLNEARAREHVGAAGWLQSSLLEEIIRVGREQFASTDALRQVVRVTTESLRQLPISAGQESRDGQQRALEGIVASGSEQITAAHELEGVIREALAGIVATPLDDLNARRLERVLERVRDQINSLHLMIEAARAQVGTLEQLQELDRVSASYQARLGELHNLSAEEELDLLGSMGEQVVERITDLDAEGGQQLEKLGSIGEATIKQVSETAATRGEQIQALEELQAAAERETERLQQQD</sequence>
<gene>
    <name evidence="2" type="ORF">GCM10008939_29970</name>
</gene>
<protein>
    <submittedName>
        <fullName evidence="2">Uncharacterized protein</fullName>
    </submittedName>
</protein>
<name>A0A917PM46_9DEIO</name>
<dbReference type="EMBL" id="BMOE01000012">
    <property type="protein sequence ID" value="GGJ84090.1"/>
    <property type="molecule type" value="Genomic_DNA"/>
</dbReference>
<keyword evidence="1" id="KW-0175">Coiled coil</keyword>
<evidence type="ECO:0000313" key="3">
    <source>
        <dbReference type="Proteomes" id="UP000635726"/>
    </source>
</evidence>
<reference evidence="2" key="1">
    <citation type="journal article" date="2014" name="Int. J. Syst. Evol. Microbiol.">
        <title>Complete genome sequence of Corynebacterium casei LMG S-19264T (=DSM 44701T), isolated from a smear-ripened cheese.</title>
        <authorList>
            <consortium name="US DOE Joint Genome Institute (JGI-PGF)"/>
            <person name="Walter F."/>
            <person name="Albersmeier A."/>
            <person name="Kalinowski J."/>
            <person name="Ruckert C."/>
        </authorList>
    </citation>
    <scope>NUCLEOTIDE SEQUENCE</scope>
    <source>
        <strain evidence="2">JCM 14371</strain>
    </source>
</reference>
<proteinExistence type="predicted"/>